<keyword evidence="1 3" id="KW-0732">Signal</keyword>
<dbReference type="Pfam" id="PF16656">
    <property type="entry name" value="Pur_ac_phosph_N"/>
    <property type="match status" value="1"/>
</dbReference>
<dbReference type="OrthoDB" id="9809781at2"/>
<dbReference type="Pfam" id="PF00149">
    <property type="entry name" value="Metallophos"/>
    <property type="match status" value="1"/>
</dbReference>
<proteinExistence type="predicted"/>
<dbReference type="Gene3D" id="2.60.120.260">
    <property type="entry name" value="Galactose-binding domain-like"/>
    <property type="match status" value="1"/>
</dbReference>
<dbReference type="SUPFAM" id="SSF49363">
    <property type="entry name" value="Purple acid phosphatase, N-terminal domain"/>
    <property type="match status" value="1"/>
</dbReference>
<dbReference type="EMBL" id="RRCN01000001">
    <property type="protein sequence ID" value="RRJ67915.1"/>
    <property type="molecule type" value="Genomic_DNA"/>
</dbReference>
<feature type="chain" id="PRO_5018006623" description="SLH domain-containing protein" evidence="3">
    <location>
        <begin position="23"/>
        <end position="887"/>
    </location>
</feature>
<dbReference type="PANTHER" id="PTHR45867:SF3">
    <property type="entry name" value="ACID PHOSPHATASE TYPE 7"/>
    <property type="match status" value="1"/>
</dbReference>
<feature type="domain" description="SLH" evidence="4">
    <location>
        <begin position="832"/>
        <end position="887"/>
    </location>
</feature>
<feature type="domain" description="SLH" evidence="4">
    <location>
        <begin position="773"/>
        <end position="831"/>
    </location>
</feature>
<gene>
    <name evidence="5" type="ORF">EHV15_33560</name>
</gene>
<dbReference type="SUPFAM" id="SSF56300">
    <property type="entry name" value="Metallo-dependent phosphatases"/>
    <property type="match status" value="1"/>
</dbReference>
<evidence type="ECO:0000259" key="4">
    <source>
        <dbReference type="PROSITE" id="PS51272"/>
    </source>
</evidence>
<dbReference type="Proteomes" id="UP000267017">
    <property type="component" value="Unassembled WGS sequence"/>
</dbReference>
<feature type="domain" description="SLH" evidence="4">
    <location>
        <begin position="709"/>
        <end position="772"/>
    </location>
</feature>
<sequence length="887" mass="95931">MLLAIFALLTGLIQAAIPSVKAEEKETILLPKNSTWKYLDTGVDQKNLWRTDHSGKDWPTGSAPFGYSASAYGGLTSQFGPLETVTSSSYGSDSRNKPITTYLVTEMHVDMNEIEQYGQLLATFAVDDGVVIYVNGTEVYRVGMPKGEIQFSTLAATLNYAPVVFKNVDLTALLKANLKDGENVIAVEVHQGSKSSSNLYFDMELTALKEAPASEVSKVAVTFHGDPKTSKGFVWYTPIASARSDLQIVERTAATPDFDQALSFTGHTQVSSNSPTEHVHKAEATGLKPDTAYYFRVGDQTLDIWSDVGTFETAPEGGAFTFIDLADTQAQEEDQAVLSSQTLTKALATVPDAKFVVHNGDFVENGHAEGEWNQLLGYSQESLLNTTIVPAAGNHEPYNSAFFEHFNVEPAENSDTTTGAYYSYDYSNVHFIVLNTNENSTEYADMSLHQVEWLKQDVEKARAAGAEWIIVNMHIGPYTISNHATDSDVIGENGLRNKIAPLMAELKIDLVLQGHDHIYARTKPIKRDGTAADTDKITETLHGESIEYTVNPDGTIYLIPATAGAFVYFKNKKEQLGDAYFNLFERAEENHAAKYGSTPNQMKGHVQNFVGITVDGRKLTAVAYEIDQNLNNAEPFIVDQFGIVKERADTTPNHPSKPVRSGDHDSSGGISDSDPSKGAGAGTDTGAGENTIKDEESELNPTDDGNGTAPTLHLNDIAGHWAAAAIKRGIEAGVVKGYGDGNFRPDAAVNRAEFITMLGRALKLQDSGSKALFKDLANIPVWAQIYVVGAANAGIISGYADGTFGPSKILNRAELVVMIARAANIQPDEAAVLTFSDMKDIPAWAAPYVAAASKESFVSGVGQNRFAPKQSVTRAEALALIMSLLKQ</sequence>
<dbReference type="PROSITE" id="PS51272">
    <property type="entry name" value="SLH"/>
    <property type="match status" value="3"/>
</dbReference>
<dbReference type="InterPro" id="IPR008963">
    <property type="entry name" value="Purple_acid_Pase-like_N"/>
</dbReference>
<feature type="region of interest" description="Disordered" evidence="2">
    <location>
        <begin position="648"/>
        <end position="711"/>
    </location>
</feature>
<evidence type="ECO:0000256" key="2">
    <source>
        <dbReference type="SAM" id="MobiDB-lite"/>
    </source>
</evidence>
<dbReference type="AlphaFoldDB" id="A0A3P3UC29"/>
<evidence type="ECO:0000313" key="5">
    <source>
        <dbReference type="EMBL" id="RRJ67915.1"/>
    </source>
</evidence>
<feature type="compositionally biased region" description="Polar residues" evidence="2">
    <location>
        <begin position="699"/>
        <end position="709"/>
    </location>
</feature>
<dbReference type="InterPro" id="IPR029052">
    <property type="entry name" value="Metallo-depent_PP-like"/>
</dbReference>
<evidence type="ECO:0000313" key="6">
    <source>
        <dbReference type="Proteomes" id="UP000267017"/>
    </source>
</evidence>
<accession>A0A3P3UC29</accession>
<dbReference type="Pfam" id="PF00395">
    <property type="entry name" value="SLH"/>
    <property type="match status" value="3"/>
</dbReference>
<dbReference type="InterPro" id="IPR015914">
    <property type="entry name" value="PAPs_N"/>
</dbReference>
<keyword evidence="6" id="KW-1185">Reference proteome</keyword>
<dbReference type="PANTHER" id="PTHR45867">
    <property type="entry name" value="PURPLE ACID PHOSPHATASE"/>
    <property type="match status" value="1"/>
</dbReference>
<feature type="compositionally biased region" description="Low complexity" evidence="2">
    <location>
        <begin position="667"/>
        <end position="678"/>
    </location>
</feature>
<organism evidence="5 6">
    <name type="scientific">Paenibacillus oralis</name>
    <dbReference type="NCBI Taxonomy" id="2490856"/>
    <lineage>
        <taxon>Bacteria</taxon>
        <taxon>Bacillati</taxon>
        <taxon>Bacillota</taxon>
        <taxon>Bacilli</taxon>
        <taxon>Bacillales</taxon>
        <taxon>Paenibacillaceae</taxon>
        <taxon>Paenibacillus</taxon>
    </lineage>
</organism>
<dbReference type="InterPro" id="IPR004843">
    <property type="entry name" value="Calcineurin-like_PHP"/>
</dbReference>
<evidence type="ECO:0000256" key="1">
    <source>
        <dbReference type="ARBA" id="ARBA00022729"/>
    </source>
</evidence>
<dbReference type="GO" id="GO:0003993">
    <property type="term" value="F:acid phosphatase activity"/>
    <property type="evidence" value="ECO:0007669"/>
    <property type="project" value="InterPro"/>
</dbReference>
<reference evidence="5 6" key="1">
    <citation type="submission" date="2018-11" db="EMBL/GenBank/DDBJ databases">
        <title>Genome sequencing of Paenibacillus sp. KCOM 3021 (= ChDC PVNT-B20).</title>
        <authorList>
            <person name="Kook J.-K."/>
            <person name="Park S.-N."/>
            <person name="Lim Y.K."/>
        </authorList>
    </citation>
    <scope>NUCLEOTIDE SEQUENCE [LARGE SCALE GENOMIC DNA]</scope>
    <source>
        <strain evidence="5 6">KCOM 3021</strain>
    </source>
</reference>
<evidence type="ECO:0000256" key="3">
    <source>
        <dbReference type="SAM" id="SignalP"/>
    </source>
</evidence>
<name>A0A3P3UC29_9BACL</name>
<protein>
    <recommendedName>
        <fullName evidence="4">SLH domain-containing protein</fullName>
    </recommendedName>
</protein>
<comment type="caution">
    <text evidence="5">The sequence shown here is derived from an EMBL/GenBank/DDBJ whole genome shotgun (WGS) entry which is preliminary data.</text>
</comment>
<dbReference type="Gene3D" id="3.60.21.10">
    <property type="match status" value="1"/>
</dbReference>
<dbReference type="GO" id="GO:0046872">
    <property type="term" value="F:metal ion binding"/>
    <property type="evidence" value="ECO:0007669"/>
    <property type="project" value="InterPro"/>
</dbReference>
<feature type="signal peptide" evidence="3">
    <location>
        <begin position="1"/>
        <end position="22"/>
    </location>
</feature>
<dbReference type="InterPro" id="IPR001119">
    <property type="entry name" value="SLH_dom"/>
</dbReference>